<evidence type="ECO:0000313" key="1">
    <source>
        <dbReference type="EMBL" id="MBB6671173.1"/>
    </source>
</evidence>
<reference evidence="1 2" key="1">
    <citation type="submission" date="2020-08" db="EMBL/GenBank/DDBJ databases">
        <title>Cohnella phylogeny.</title>
        <authorList>
            <person name="Dunlap C."/>
        </authorList>
    </citation>
    <scope>NUCLEOTIDE SEQUENCE [LARGE SCALE GENOMIC DNA]</scope>
    <source>
        <strain evidence="1 2">DSM 28246</strain>
    </source>
</reference>
<comment type="caution">
    <text evidence="1">The sequence shown here is derived from an EMBL/GenBank/DDBJ whole genome shotgun (WGS) entry which is preliminary data.</text>
</comment>
<accession>A0A7X0RPN8</accession>
<keyword evidence="2" id="KW-1185">Reference proteome</keyword>
<dbReference type="EMBL" id="JACJVP010000018">
    <property type="protein sequence ID" value="MBB6671173.1"/>
    <property type="molecule type" value="Genomic_DNA"/>
</dbReference>
<evidence type="ECO:0000313" key="2">
    <source>
        <dbReference type="Proteomes" id="UP000547209"/>
    </source>
</evidence>
<organism evidence="1 2">
    <name type="scientific">Cohnella nanjingensis</name>
    <dbReference type="NCBI Taxonomy" id="1387779"/>
    <lineage>
        <taxon>Bacteria</taxon>
        <taxon>Bacillati</taxon>
        <taxon>Bacillota</taxon>
        <taxon>Bacilli</taxon>
        <taxon>Bacillales</taxon>
        <taxon>Paenibacillaceae</taxon>
        <taxon>Cohnella</taxon>
    </lineage>
</organism>
<name>A0A7X0RPN8_9BACL</name>
<protein>
    <submittedName>
        <fullName evidence="1">Uncharacterized protein</fullName>
    </submittedName>
</protein>
<proteinExistence type="predicted"/>
<sequence>MEIMGEAGPDDARTHRRYPFELREPSDGLHIRFAYSPKTLEDREESRLLMERSIALYVAPDQQARALENVDRYYPLKNLITISVDDGRGYRGACHRHDAEQRLFLSEEEASPGLTRGPVEPGRWCVTLSLHAIVTASCSYRLEVWTAEEGENR</sequence>
<gene>
    <name evidence="1" type="ORF">H7C19_10780</name>
</gene>
<dbReference type="Proteomes" id="UP000547209">
    <property type="component" value="Unassembled WGS sequence"/>
</dbReference>
<dbReference type="AlphaFoldDB" id="A0A7X0RPN8"/>